<dbReference type="PANTHER" id="PTHR43413">
    <property type="entry name" value="TRANSCRIPTIONAL REGULATOR, ASNC FAMILY"/>
    <property type="match status" value="1"/>
</dbReference>
<accession>A0A3B1BPP4</accession>
<feature type="domain" description="Siroheme decarboxylase NirL-like HTH" evidence="7">
    <location>
        <begin position="18"/>
        <end position="60"/>
    </location>
</feature>
<proteinExistence type="inferred from homology"/>
<protein>
    <recommendedName>
        <fullName evidence="4">siroheme decarboxylase</fullName>
        <ecNumber evidence="4">4.1.1.111</ecNumber>
    </recommendedName>
</protein>
<dbReference type="GO" id="GO:0016829">
    <property type="term" value="F:lyase activity"/>
    <property type="evidence" value="ECO:0007669"/>
    <property type="project" value="UniProtKB-KW"/>
</dbReference>
<dbReference type="EMBL" id="UOFZ01000163">
    <property type="protein sequence ID" value="VAX14173.1"/>
    <property type="molecule type" value="Genomic_DNA"/>
</dbReference>
<feature type="domain" description="Siroheme decarboxylase AsnC-like ligand binding" evidence="6">
    <location>
        <begin position="71"/>
        <end position="148"/>
    </location>
</feature>
<comment type="pathway">
    <text evidence="2">Porphyrin-containing compound metabolism.</text>
</comment>
<evidence type="ECO:0000256" key="4">
    <source>
        <dbReference type="ARBA" id="ARBA00023471"/>
    </source>
</evidence>
<comment type="similarity">
    <text evidence="3">Belongs to the Ahb/Nir family.</text>
</comment>
<dbReference type="Pfam" id="PF22451">
    <property type="entry name" value="NirdL-like_HTH"/>
    <property type="match status" value="1"/>
</dbReference>
<evidence type="ECO:0000313" key="8">
    <source>
        <dbReference type="EMBL" id="VAX14173.1"/>
    </source>
</evidence>
<evidence type="ECO:0000256" key="3">
    <source>
        <dbReference type="ARBA" id="ARBA00023457"/>
    </source>
</evidence>
<dbReference type="InterPro" id="IPR053953">
    <property type="entry name" value="NirdL-like_HTH"/>
</dbReference>
<dbReference type="AlphaFoldDB" id="A0A3B1BPP4"/>
<evidence type="ECO:0000256" key="5">
    <source>
        <dbReference type="ARBA" id="ARBA00048470"/>
    </source>
</evidence>
<dbReference type="InterPro" id="IPR036388">
    <property type="entry name" value="WH-like_DNA-bd_sf"/>
</dbReference>
<comment type="catalytic activity">
    <reaction evidence="5">
        <text>siroheme + 2 H(+) = 12,18-didecarboxysiroheme + 2 CO2</text>
        <dbReference type="Rhea" id="RHEA:19093"/>
        <dbReference type="ChEBI" id="CHEBI:15378"/>
        <dbReference type="ChEBI" id="CHEBI:16526"/>
        <dbReference type="ChEBI" id="CHEBI:60052"/>
        <dbReference type="ChEBI" id="CHEBI:140497"/>
        <dbReference type="EC" id="4.1.1.111"/>
    </reaction>
</comment>
<name>A0A3B1BPP4_9ZZZZ</name>
<dbReference type="InterPro" id="IPR040523">
    <property type="entry name" value="AsnC_trans_reg2"/>
</dbReference>
<dbReference type="EC" id="4.1.1.111" evidence="4"/>
<dbReference type="Gene3D" id="3.30.70.3460">
    <property type="match status" value="1"/>
</dbReference>
<dbReference type="Gene3D" id="1.10.10.10">
    <property type="entry name" value="Winged helix-like DNA-binding domain superfamily/Winged helix DNA-binding domain"/>
    <property type="match status" value="1"/>
</dbReference>
<gene>
    <name evidence="8" type="ORF">MNBD_GAMMA24-2657</name>
</gene>
<evidence type="ECO:0000256" key="1">
    <source>
        <dbReference type="ARBA" id="ARBA00023239"/>
    </source>
</evidence>
<evidence type="ECO:0000259" key="6">
    <source>
        <dbReference type="Pfam" id="PF17805"/>
    </source>
</evidence>
<evidence type="ECO:0000259" key="7">
    <source>
        <dbReference type="Pfam" id="PF22451"/>
    </source>
</evidence>
<keyword evidence="1" id="KW-0456">Lyase</keyword>
<organism evidence="8">
    <name type="scientific">hydrothermal vent metagenome</name>
    <dbReference type="NCBI Taxonomy" id="652676"/>
    <lineage>
        <taxon>unclassified sequences</taxon>
        <taxon>metagenomes</taxon>
        <taxon>ecological metagenomes</taxon>
    </lineage>
</organism>
<sequence length="159" mass="18084">MPAQKKNRDGKKQLEYHLLNDFQHALPLSTAPFADMAEMLGVSETEVLETLRQKKQAGVISRVGAVFRPNGVGVSTLAAMAVPEEDIERIAEIINSYEAVNHNYQREHHFNLWFVLTAENQPVLDEVITHIEHECGYALMSLPMLEDFHIDLGFDLQWI</sequence>
<dbReference type="Pfam" id="PF17805">
    <property type="entry name" value="AsnC_trans_reg2"/>
    <property type="match status" value="1"/>
</dbReference>
<dbReference type="PANTHER" id="PTHR43413:SF1">
    <property type="entry name" value="SIROHEME DECARBOXYLASE NIRL SUBUNIT"/>
    <property type="match status" value="1"/>
</dbReference>
<evidence type="ECO:0000256" key="2">
    <source>
        <dbReference type="ARBA" id="ARBA00023444"/>
    </source>
</evidence>
<reference evidence="8" key="1">
    <citation type="submission" date="2018-06" db="EMBL/GenBank/DDBJ databases">
        <authorList>
            <person name="Zhirakovskaya E."/>
        </authorList>
    </citation>
    <scope>NUCLEOTIDE SEQUENCE</scope>
</reference>
<dbReference type="InterPro" id="IPR050684">
    <property type="entry name" value="HTH-Siroheme_Decarb"/>
</dbReference>